<keyword evidence="7" id="KW-1185">Reference proteome</keyword>
<dbReference type="Proteomes" id="UP000027997">
    <property type="component" value="Unassembled WGS sequence"/>
</dbReference>
<dbReference type="STRING" id="305900.GV64_01580"/>
<accession>A0A081K629</accession>
<dbReference type="InterPro" id="IPR036188">
    <property type="entry name" value="FAD/NAD-bd_sf"/>
</dbReference>
<dbReference type="SUPFAM" id="SSF51905">
    <property type="entry name" value="FAD/NAD(P)-binding domain"/>
    <property type="match status" value="1"/>
</dbReference>
<dbReference type="InterPro" id="IPR023166">
    <property type="entry name" value="BaiN-like_dom_sf"/>
</dbReference>
<dbReference type="Gene3D" id="3.50.50.60">
    <property type="entry name" value="FAD/NAD(P)-binding domain"/>
    <property type="match status" value="1"/>
</dbReference>
<dbReference type="InterPro" id="IPR057661">
    <property type="entry name" value="RsdA/BaiN/AoA(So)_Rossmann"/>
</dbReference>
<dbReference type="NCBIfam" id="TIGR00275">
    <property type="entry name" value="aminoacetone oxidase family FAD-binding enzyme"/>
    <property type="match status" value="1"/>
</dbReference>
<gene>
    <name evidence="6" type="ORF">GV64_01580</name>
</gene>
<organism evidence="6 7">
    <name type="scientific">Endozoicomonas elysicola</name>
    <dbReference type="NCBI Taxonomy" id="305900"/>
    <lineage>
        <taxon>Bacteria</taxon>
        <taxon>Pseudomonadati</taxon>
        <taxon>Pseudomonadota</taxon>
        <taxon>Gammaproteobacteria</taxon>
        <taxon>Oceanospirillales</taxon>
        <taxon>Endozoicomonadaceae</taxon>
        <taxon>Endozoicomonas</taxon>
    </lineage>
</organism>
<protein>
    <submittedName>
        <fullName evidence="6">Membrane protein</fullName>
    </submittedName>
</protein>
<dbReference type="SUPFAM" id="SSF160996">
    <property type="entry name" value="HI0933 insert domain-like"/>
    <property type="match status" value="1"/>
</dbReference>
<dbReference type="AlphaFoldDB" id="A0A081K629"/>
<dbReference type="PANTHER" id="PTHR42887">
    <property type="entry name" value="OS12G0638800 PROTEIN"/>
    <property type="match status" value="1"/>
</dbReference>
<dbReference type="InterPro" id="IPR055178">
    <property type="entry name" value="RsdA/BaiN/AoA(So)-like_dom"/>
</dbReference>
<sequence length="400" mass="44117">MQYDAVIIGAGASGLMCALTAGDRGRKVLVIDHANKIGKKILISGGGRCNYTNMYAEPANYLSKNPHFCKSALSRYTQWDFQALVDKHNIPWHEKTLGQLFCNQQSSDIVEMLVEECRNSGVAVRLKASLSHVKWSEISESFLLETTLGKIHCKSLVVATGGLSFPTMGASGLGYELAEQFGHHLIERQPGLVPFTMDKQWLAHFIELSGVSADVIVSCNGQSFRESVLFTHRGLSGPAILQISSYWRAGNKVSMNWLPGISIEEWLNELRESKPKAEFRSVLSDKLTRRLATALCTFGELKKLTRSGSKPINQFSPPELKRLAESLESWIFMPAGTEGYKKAEVTLGGVATDNISSKTFESQNQSGLYFIGEVLDVTGHLGGFNFQWAWASGYCSGLYI</sequence>
<keyword evidence="2" id="KW-0285">Flavoprotein</keyword>
<comment type="cofactor">
    <cofactor evidence="1">
        <name>FAD</name>
        <dbReference type="ChEBI" id="CHEBI:57692"/>
    </cofactor>
</comment>
<evidence type="ECO:0000256" key="1">
    <source>
        <dbReference type="ARBA" id="ARBA00001974"/>
    </source>
</evidence>
<dbReference type="EMBL" id="JOJP01000001">
    <property type="protein sequence ID" value="KEI69605.1"/>
    <property type="molecule type" value="Genomic_DNA"/>
</dbReference>
<proteinExistence type="predicted"/>
<feature type="domain" description="RsdA/BaiN/AoA(So)-like Rossmann fold-like" evidence="4">
    <location>
        <begin position="4"/>
        <end position="397"/>
    </location>
</feature>
<dbReference type="eggNOG" id="COG2081">
    <property type="taxonomic scope" value="Bacteria"/>
</dbReference>
<evidence type="ECO:0000259" key="4">
    <source>
        <dbReference type="Pfam" id="PF03486"/>
    </source>
</evidence>
<dbReference type="InterPro" id="IPR004792">
    <property type="entry name" value="BaiN-like"/>
</dbReference>
<dbReference type="Gene3D" id="2.40.30.10">
    <property type="entry name" value="Translation factors"/>
    <property type="match status" value="1"/>
</dbReference>
<feature type="domain" description="RsdA/BaiN/AoA(So)-like insert" evidence="5">
    <location>
        <begin position="189"/>
        <end position="345"/>
    </location>
</feature>
<reference evidence="6 7" key="1">
    <citation type="submission" date="2014-06" db="EMBL/GenBank/DDBJ databases">
        <title>Whole Genome Sequences of Three Symbiotic Endozoicomonas Bacteria.</title>
        <authorList>
            <person name="Neave M.J."/>
            <person name="Apprill A."/>
            <person name="Voolstra C.R."/>
        </authorList>
    </citation>
    <scope>NUCLEOTIDE SEQUENCE [LARGE SCALE GENOMIC DNA]</scope>
    <source>
        <strain evidence="6 7">DSM 22380</strain>
    </source>
</reference>
<name>A0A081K629_9GAMM</name>
<evidence type="ECO:0000313" key="6">
    <source>
        <dbReference type="EMBL" id="KEI69605.1"/>
    </source>
</evidence>
<dbReference type="Gene3D" id="1.10.8.260">
    <property type="entry name" value="HI0933 insert domain-like"/>
    <property type="match status" value="1"/>
</dbReference>
<dbReference type="Pfam" id="PF03486">
    <property type="entry name" value="HI0933_like"/>
    <property type="match status" value="1"/>
</dbReference>
<evidence type="ECO:0000256" key="3">
    <source>
        <dbReference type="ARBA" id="ARBA00022827"/>
    </source>
</evidence>
<dbReference type="PANTHER" id="PTHR42887:SF2">
    <property type="entry name" value="OS12G0638800 PROTEIN"/>
    <property type="match status" value="1"/>
</dbReference>
<dbReference type="PRINTS" id="PR00411">
    <property type="entry name" value="PNDRDTASEI"/>
</dbReference>
<evidence type="ECO:0000313" key="7">
    <source>
        <dbReference type="Proteomes" id="UP000027997"/>
    </source>
</evidence>
<evidence type="ECO:0000256" key="2">
    <source>
        <dbReference type="ARBA" id="ARBA00022630"/>
    </source>
</evidence>
<dbReference type="Pfam" id="PF22780">
    <property type="entry name" value="HI0933_like_1st"/>
    <property type="match status" value="1"/>
</dbReference>
<keyword evidence="3" id="KW-0274">FAD</keyword>
<evidence type="ECO:0000259" key="5">
    <source>
        <dbReference type="Pfam" id="PF22780"/>
    </source>
</evidence>
<comment type="caution">
    <text evidence="6">The sequence shown here is derived from an EMBL/GenBank/DDBJ whole genome shotgun (WGS) entry which is preliminary data.</text>
</comment>